<evidence type="ECO:0000313" key="1">
    <source>
        <dbReference type="EMBL" id="CUP29872.1"/>
    </source>
</evidence>
<organism evidence="1 2">
    <name type="scientific">Bacteroides uniformis</name>
    <dbReference type="NCBI Taxonomy" id="820"/>
    <lineage>
        <taxon>Bacteria</taxon>
        <taxon>Pseudomonadati</taxon>
        <taxon>Bacteroidota</taxon>
        <taxon>Bacteroidia</taxon>
        <taxon>Bacteroidales</taxon>
        <taxon>Bacteroidaceae</taxon>
        <taxon>Bacteroides</taxon>
    </lineage>
</organism>
<dbReference type="RefSeq" id="WP_057281090.1">
    <property type="nucleotide sequence ID" value="NZ_CZBF01000001.1"/>
</dbReference>
<accession>A0A174M0B7</accession>
<proteinExistence type="predicted"/>
<gene>
    <name evidence="1" type="ORF">ERS852554_00264</name>
</gene>
<dbReference type="EMBL" id="CZBF01000001">
    <property type="protein sequence ID" value="CUP29872.1"/>
    <property type="molecule type" value="Genomic_DNA"/>
</dbReference>
<dbReference type="Proteomes" id="UP000095788">
    <property type="component" value="Unassembled WGS sequence"/>
</dbReference>
<dbReference type="AlphaFoldDB" id="A0A174M0B7"/>
<sequence length="175" mass="20199">MSVDHFLRLEAETVTEMPVKIPFEFKNKEAVPHGKDPGDCIVIRPITVRTWFRIRPLLMQIKAEDINRMIVKTDEMNSDFPELMDKYGELLMDIVCLGIHNKPSEPPAWFRDVLMDNSTWEDIRILLNAVLYRVGYFPFCTSITTLQNVSPIGETEIIAAQENLQSWQNTANQDS</sequence>
<reference evidence="1 2" key="1">
    <citation type="submission" date="2015-09" db="EMBL/GenBank/DDBJ databases">
        <authorList>
            <consortium name="Pathogen Informatics"/>
        </authorList>
    </citation>
    <scope>NUCLEOTIDE SEQUENCE [LARGE SCALE GENOMIC DNA]</scope>
    <source>
        <strain evidence="1 2">2789STDY5834942</strain>
    </source>
</reference>
<name>A0A174M0B7_BACUN</name>
<evidence type="ECO:0000313" key="2">
    <source>
        <dbReference type="Proteomes" id="UP000095788"/>
    </source>
</evidence>
<protein>
    <submittedName>
        <fullName evidence="1">Uncharacterized protein</fullName>
    </submittedName>
</protein>